<dbReference type="GO" id="GO:0016020">
    <property type="term" value="C:membrane"/>
    <property type="evidence" value="ECO:0007669"/>
    <property type="project" value="UniProtKB-SubCell"/>
</dbReference>
<dbReference type="EMBL" id="LT859958">
    <property type="protein sequence ID" value="SMX55026.1"/>
    <property type="molecule type" value="Genomic_DNA"/>
</dbReference>
<keyword evidence="8" id="KW-1185">Reference proteome</keyword>
<keyword evidence="2 5" id="KW-0812">Transmembrane</keyword>
<gene>
    <name evidence="7" type="ORF">CFX1CAM_1961</name>
</gene>
<dbReference type="RefSeq" id="WP_157891834.1">
    <property type="nucleotide sequence ID" value="NZ_LT859958.1"/>
</dbReference>
<keyword evidence="4 5" id="KW-0472">Membrane</keyword>
<dbReference type="AlphaFoldDB" id="A0A1Y6K622"/>
<evidence type="ECO:0000256" key="1">
    <source>
        <dbReference type="ARBA" id="ARBA00004141"/>
    </source>
</evidence>
<reference evidence="8" key="1">
    <citation type="submission" date="2017-05" db="EMBL/GenBank/DDBJ databases">
        <authorList>
            <person name="Kirkegaard R."/>
            <person name="Mcilroy J S."/>
        </authorList>
    </citation>
    <scope>NUCLEOTIDE SEQUENCE [LARGE SCALE GENOMIC DNA]</scope>
</reference>
<keyword evidence="3 5" id="KW-1133">Transmembrane helix</keyword>
<dbReference type="Pfam" id="PF12698">
    <property type="entry name" value="ABC2_membrane_3"/>
    <property type="match status" value="1"/>
</dbReference>
<evidence type="ECO:0000256" key="4">
    <source>
        <dbReference type="ARBA" id="ARBA00023136"/>
    </source>
</evidence>
<evidence type="ECO:0000256" key="2">
    <source>
        <dbReference type="ARBA" id="ARBA00022692"/>
    </source>
</evidence>
<name>A0A1Y6K622_9CHLR</name>
<dbReference type="InterPro" id="IPR013525">
    <property type="entry name" value="ABC2_TM"/>
</dbReference>
<dbReference type="Proteomes" id="UP000195514">
    <property type="component" value="Chromosome I"/>
</dbReference>
<sequence>MKKTWIVLKTEFLNTVTRRSFILALILVPLVPAIILGVMSLLKTKEPVGESGVSISVSQIEEQLPQGYVDLAKIVNSSPEWLGEDVLLLFHQESEAVDAILTAKIRGYFVIQPDYLESGSVRYISREFNPVTSLDSTWTINSLIQYNLLGEDIDQFDAFFFPLHVQYIDLAPDEAEIGIDIGKDPYAFYIPYGMTMLFYVLILTSASLMMNSVAKEKENRVMEILVSSVNPRQLLTGKILGLGLVGLLQLVVWLGSAIILMRLGGATLKIPANTQLSVGVLIWGIVFFILGYLLYGTIMAGVGALVGSVKEASQATFIVVIPILIPLMLIGLIINQPNSTLSVALSLIPFTAPNTIMTRMAVAPIPLWQLLATILLTMGAIILLIRAVSGMFRAQLLLTGQKFSIGLFIKALRGKLPDSIKT</sequence>
<feature type="transmembrane region" description="Helical" evidence="5">
    <location>
        <begin position="315"/>
        <end position="334"/>
    </location>
</feature>
<evidence type="ECO:0000256" key="5">
    <source>
        <dbReference type="SAM" id="Phobius"/>
    </source>
</evidence>
<accession>A0A1Y6K622</accession>
<proteinExistence type="predicted"/>
<evidence type="ECO:0000313" key="7">
    <source>
        <dbReference type="EMBL" id="SMX55026.1"/>
    </source>
</evidence>
<protein>
    <submittedName>
        <fullName evidence="7">Molybdenum ABC transporter permease protein</fullName>
    </submittedName>
</protein>
<evidence type="ECO:0000313" key="8">
    <source>
        <dbReference type="Proteomes" id="UP000195514"/>
    </source>
</evidence>
<evidence type="ECO:0000259" key="6">
    <source>
        <dbReference type="Pfam" id="PF12698"/>
    </source>
</evidence>
<feature type="transmembrane region" description="Helical" evidence="5">
    <location>
        <begin position="280"/>
        <end position="306"/>
    </location>
</feature>
<feature type="transmembrane region" description="Helical" evidence="5">
    <location>
        <begin position="367"/>
        <end position="388"/>
    </location>
</feature>
<evidence type="ECO:0000256" key="3">
    <source>
        <dbReference type="ARBA" id="ARBA00022989"/>
    </source>
</evidence>
<comment type="subcellular location">
    <subcellularLocation>
        <location evidence="1">Membrane</location>
        <topology evidence="1">Multi-pass membrane protein</topology>
    </subcellularLocation>
</comment>
<feature type="domain" description="ABC-2 type transporter transmembrane" evidence="6">
    <location>
        <begin position="19"/>
        <end position="385"/>
    </location>
</feature>
<feature type="transmembrane region" description="Helical" evidence="5">
    <location>
        <begin position="21"/>
        <end position="42"/>
    </location>
</feature>
<feature type="transmembrane region" description="Helical" evidence="5">
    <location>
        <begin position="189"/>
        <end position="210"/>
    </location>
</feature>
<dbReference type="PANTHER" id="PTHR43471:SF3">
    <property type="entry name" value="ABC TRANSPORTER PERMEASE PROTEIN NATB"/>
    <property type="match status" value="1"/>
</dbReference>
<dbReference type="OrthoDB" id="142621at2"/>
<feature type="transmembrane region" description="Helical" evidence="5">
    <location>
        <begin position="239"/>
        <end position="260"/>
    </location>
</feature>
<organism evidence="7 8">
    <name type="scientific">Candidatus Brevifilum fermentans</name>
    <dbReference type="NCBI Taxonomy" id="1986204"/>
    <lineage>
        <taxon>Bacteria</taxon>
        <taxon>Bacillati</taxon>
        <taxon>Chloroflexota</taxon>
        <taxon>Anaerolineae</taxon>
        <taxon>Anaerolineales</taxon>
        <taxon>Anaerolineaceae</taxon>
        <taxon>Candidatus Brevifilum</taxon>
    </lineage>
</organism>
<dbReference type="GO" id="GO:0140359">
    <property type="term" value="F:ABC-type transporter activity"/>
    <property type="evidence" value="ECO:0007669"/>
    <property type="project" value="InterPro"/>
</dbReference>
<dbReference type="KEGG" id="abat:CFX1CAM_1961"/>
<dbReference type="PANTHER" id="PTHR43471">
    <property type="entry name" value="ABC TRANSPORTER PERMEASE"/>
    <property type="match status" value="1"/>
</dbReference>